<dbReference type="Proteomes" id="UP000887159">
    <property type="component" value="Unassembled WGS sequence"/>
</dbReference>
<name>A0A8X6RQZ7_TRICX</name>
<keyword evidence="1" id="KW-0472">Membrane</keyword>
<dbReference type="AlphaFoldDB" id="A0A8X6RQZ7"/>
<evidence type="ECO:0000313" key="3">
    <source>
        <dbReference type="EMBL" id="GFX94890.1"/>
    </source>
</evidence>
<evidence type="ECO:0000256" key="2">
    <source>
        <dbReference type="SAM" id="SignalP"/>
    </source>
</evidence>
<feature type="transmembrane region" description="Helical" evidence="1">
    <location>
        <begin position="60"/>
        <end position="81"/>
    </location>
</feature>
<keyword evidence="1" id="KW-1133">Transmembrane helix</keyword>
<feature type="signal peptide" evidence="2">
    <location>
        <begin position="1"/>
        <end position="26"/>
    </location>
</feature>
<sequence length="89" mass="9674">MVLLGRKTSWGLISFIIFQLLDVVSPKPRGVAVFSGGRGGEGKVATVSDQWGVLSPTTKVLVGIYILIIAILVAVGIYRFYKWCHKSPP</sequence>
<evidence type="ECO:0000313" key="4">
    <source>
        <dbReference type="Proteomes" id="UP000887159"/>
    </source>
</evidence>
<keyword evidence="4" id="KW-1185">Reference proteome</keyword>
<evidence type="ECO:0000256" key="1">
    <source>
        <dbReference type="SAM" id="Phobius"/>
    </source>
</evidence>
<organism evidence="3 4">
    <name type="scientific">Trichonephila clavipes</name>
    <name type="common">Golden silk orbweaver</name>
    <name type="synonym">Nephila clavipes</name>
    <dbReference type="NCBI Taxonomy" id="2585209"/>
    <lineage>
        <taxon>Eukaryota</taxon>
        <taxon>Metazoa</taxon>
        <taxon>Ecdysozoa</taxon>
        <taxon>Arthropoda</taxon>
        <taxon>Chelicerata</taxon>
        <taxon>Arachnida</taxon>
        <taxon>Araneae</taxon>
        <taxon>Araneomorphae</taxon>
        <taxon>Entelegynae</taxon>
        <taxon>Araneoidea</taxon>
        <taxon>Nephilidae</taxon>
        <taxon>Trichonephila</taxon>
    </lineage>
</organism>
<keyword evidence="2" id="KW-0732">Signal</keyword>
<protein>
    <submittedName>
        <fullName evidence="3">Uncharacterized protein</fullName>
    </submittedName>
</protein>
<feature type="chain" id="PRO_5036475397" evidence="2">
    <location>
        <begin position="27"/>
        <end position="89"/>
    </location>
</feature>
<accession>A0A8X6RQZ7</accession>
<keyword evidence="1" id="KW-0812">Transmembrane</keyword>
<proteinExistence type="predicted"/>
<comment type="caution">
    <text evidence="3">The sequence shown here is derived from an EMBL/GenBank/DDBJ whole genome shotgun (WGS) entry which is preliminary data.</text>
</comment>
<gene>
    <name evidence="3" type="primary">AVEN_194817_1</name>
    <name evidence="3" type="ORF">TNCV_2379631</name>
</gene>
<dbReference type="EMBL" id="BMAU01021181">
    <property type="protein sequence ID" value="GFX94890.1"/>
    <property type="molecule type" value="Genomic_DNA"/>
</dbReference>
<reference evidence="3" key="1">
    <citation type="submission" date="2020-08" db="EMBL/GenBank/DDBJ databases">
        <title>Multicomponent nature underlies the extraordinary mechanical properties of spider dragline silk.</title>
        <authorList>
            <person name="Kono N."/>
            <person name="Nakamura H."/>
            <person name="Mori M."/>
            <person name="Yoshida Y."/>
            <person name="Ohtoshi R."/>
            <person name="Malay A.D."/>
            <person name="Moran D.A.P."/>
            <person name="Tomita M."/>
            <person name="Numata K."/>
            <person name="Arakawa K."/>
        </authorList>
    </citation>
    <scope>NUCLEOTIDE SEQUENCE</scope>
</reference>